<keyword evidence="3" id="KW-0479">Metal-binding</keyword>
<name>A0A831W7I4_9GAMM</name>
<evidence type="ECO:0000256" key="6">
    <source>
        <dbReference type="ARBA" id="ARBA00023014"/>
    </source>
</evidence>
<keyword evidence="2" id="KW-0004">4Fe-4S</keyword>
<dbReference type="PANTHER" id="PTHR43551:SF1">
    <property type="entry name" value="HETERODISULFIDE REDUCTASE"/>
    <property type="match status" value="1"/>
</dbReference>
<evidence type="ECO:0000256" key="5">
    <source>
        <dbReference type="ARBA" id="ARBA00023004"/>
    </source>
</evidence>
<dbReference type="EMBL" id="DRKP01000101">
    <property type="protein sequence ID" value="HEB96561.1"/>
    <property type="molecule type" value="Genomic_DNA"/>
</dbReference>
<dbReference type="Proteomes" id="UP000886251">
    <property type="component" value="Unassembled WGS sequence"/>
</dbReference>
<protein>
    <submittedName>
        <fullName evidence="8">(Fe-S)-binding protein</fullName>
    </submittedName>
</protein>
<keyword evidence="4" id="KW-0249">Electron transport</keyword>
<dbReference type="PROSITE" id="PS51379">
    <property type="entry name" value="4FE4S_FER_2"/>
    <property type="match status" value="1"/>
</dbReference>
<dbReference type="Pfam" id="PF02754">
    <property type="entry name" value="CCG"/>
    <property type="match status" value="1"/>
</dbReference>
<organism evidence="8">
    <name type="scientific">Sedimenticola thiotaurini</name>
    <dbReference type="NCBI Taxonomy" id="1543721"/>
    <lineage>
        <taxon>Bacteria</taxon>
        <taxon>Pseudomonadati</taxon>
        <taxon>Pseudomonadota</taxon>
        <taxon>Gammaproteobacteria</taxon>
        <taxon>Chromatiales</taxon>
        <taxon>Sedimenticolaceae</taxon>
        <taxon>Sedimenticola</taxon>
    </lineage>
</organism>
<dbReference type="AlphaFoldDB" id="A0A831W7I4"/>
<proteinExistence type="predicted"/>
<evidence type="ECO:0000256" key="3">
    <source>
        <dbReference type="ARBA" id="ARBA00022723"/>
    </source>
</evidence>
<evidence type="ECO:0000256" key="2">
    <source>
        <dbReference type="ARBA" id="ARBA00022485"/>
    </source>
</evidence>
<dbReference type="PROSITE" id="PS00198">
    <property type="entry name" value="4FE4S_FER_1"/>
    <property type="match status" value="1"/>
</dbReference>
<dbReference type="PANTHER" id="PTHR43551">
    <property type="entry name" value="FUMARATE REDUCTASE IRON-SULFUR SUBUNIT"/>
    <property type="match status" value="1"/>
</dbReference>
<dbReference type="InterPro" id="IPR004017">
    <property type="entry name" value="Cys_rich_dom"/>
</dbReference>
<dbReference type="InterPro" id="IPR009051">
    <property type="entry name" value="Helical_ferredxn"/>
</dbReference>
<dbReference type="InterPro" id="IPR017896">
    <property type="entry name" value="4Fe4S_Fe-S-bd"/>
</dbReference>
<keyword evidence="6" id="KW-0411">Iron-sulfur</keyword>
<keyword evidence="5" id="KW-0408">Iron</keyword>
<dbReference type="InterPro" id="IPR017900">
    <property type="entry name" value="4Fe4S_Fe_S_CS"/>
</dbReference>
<dbReference type="Gene3D" id="1.10.1060.10">
    <property type="entry name" value="Alpha-helical ferredoxin"/>
    <property type="match status" value="1"/>
</dbReference>
<keyword evidence="1" id="KW-0813">Transport</keyword>
<sequence>MTPASPATIPTLDFKAEADRLLPPGASYDACLACGLCSSGCPASGIDGMDPRRFIRMAMLGLNRELSTTPWIWSCTLCQRCSSVCPMSIDVSVLVSLARGNWPPERRPSGIVRSCQAQLRSASTSAMGVRPEEFVDIVAESAAEVRRQGPRFRRIQPPVDRQGAYFFVNQNSREPAAEPEELGPLWKILDYVGADWTYSSTGWAAENFCLFGGDDDAWRAVVEQRVAAVNALGCRVWLNTECGHSFYSMWRGIRRFGLDARFELDNLISWYARWIREGRLPVNADWNRAGLRFTVQDPCQLVRKSVGDPAADDLRFVARALVGAENFVDMQPCRGANYCCGGGGGALQAGRSGARRSYGRRKFDQIAASGADYVLTPCHNCHSQIEDIGRHYGGDYRVVHFWTLICLSLGILGEDERRYLGPELAGPGLPDRGDDGDG</sequence>
<gene>
    <name evidence="8" type="ORF">ENI96_09045</name>
</gene>
<feature type="domain" description="4Fe-4S ferredoxin-type" evidence="7">
    <location>
        <begin position="22"/>
        <end position="52"/>
    </location>
</feature>
<evidence type="ECO:0000313" key="8">
    <source>
        <dbReference type="EMBL" id="HEB96561.1"/>
    </source>
</evidence>
<dbReference type="SUPFAM" id="SSF46548">
    <property type="entry name" value="alpha-helical ferredoxin"/>
    <property type="match status" value="1"/>
</dbReference>
<dbReference type="GO" id="GO:0051539">
    <property type="term" value="F:4 iron, 4 sulfur cluster binding"/>
    <property type="evidence" value="ECO:0007669"/>
    <property type="project" value="UniProtKB-KW"/>
</dbReference>
<evidence type="ECO:0000256" key="1">
    <source>
        <dbReference type="ARBA" id="ARBA00022448"/>
    </source>
</evidence>
<evidence type="ECO:0000256" key="4">
    <source>
        <dbReference type="ARBA" id="ARBA00022982"/>
    </source>
</evidence>
<evidence type="ECO:0000259" key="7">
    <source>
        <dbReference type="PROSITE" id="PS51379"/>
    </source>
</evidence>
<dbReference type="GO" id="GO:0016491">
    <property type="term" value="F:oxidoreductase activity"/>
    <property type="evidence" value="ECO:0007669"/>
    <property type="project" value="UniProtKB-ARBA"/>
</dbReference>
<accession>A0A831W7I4</accession>
<dbReference type="Pfam" id="PF13183">
    <property type="entry name" value="Fer4_8"/>
    <property type="match status" value="1"/>
</dbReference>
<comment type="caution">
    <text evidence="8">The sequence shown here is derived from an EMBL/GenBank/DDBJ whole genome shotgun (WGS) entry which is preliminary data.</text>
</comment>
<dbReference type="GO" id="GO:0046872">
    <property type="term" value="F:metal ion binding"/>
    <property type="evidence" value="ECO:0007669"/>
    <property type="project" value="UniProtKB-KW"/>
</dbReference>
<reference evidence="8" key="1">
    <citation type="journal article" date="2020" name="mSystems">
        <title>Genome- and Community-Level Interaction Insights into Carbon Utilization and Element Cycling Functions of Hydrothermarchaeota in Hydrothermal Sediment.</title>
        <authorList>
            <person name="Zhou Z."/>
            <person name="Liu Y."/>
            <person name="Xu W."/>
            <person name="Pan J."/>
            <person name="Luo Z.H."/>
            <person name="Li M."/>
        </authorList>
    </citation>
    <scope>NUCLEOTIDE SEQUENCE [LARGE SCALE GENOMIC DNA]</scope>
    <source>
        <strain evidence="8">HyVt-443</strain>
    </source>
</reference>